<evidence type="ECO:0000313" key="2">
    <source>
        <dbReference type="Proteomes" id="UP000323454"/>
    </source>
</evidence>
<reference evidence="1 2" key="1">
    <citation type="submission" date="2019-09" db="EMBL/GenBank/DDBJ databases">
        <title>Goodfellowia gen. nov., a new genus of the Pseudonocardineae related to Actinoalloteichus, containing Goodfellowia coeruleoviolacea gen. nov., comb. nov. gen. nov., comb. nov.</title>
        <authorList>
            <person name="Labeda D."/>
        </authorList>
    </citation>
    <scope>NUCLEOTIDE SEQUENCE [LARGE SCALE GENOMIC DNA]</scope>
    <source>
        <strain evidence="1 2">AN110305</strain>
    </source>
</reference>
<comment type="caution">
    <text evidence="1">The sequence shown here is derived from an EMBL/GenBank/DDBJ whole genome shotgun (WGS) entry which is preliminary data.</text>
</comment>
<dbReference type="Gene3D" id="3.30.530.20">
    <property type="match status" value="1"/>
</dbReference>
<proteinExistence type="predicted"/>
<dbReference type="Proteomes" id="UP000323454">
    <property type="component" value="Unassembled WGS sequence"/>
</dbReference>
<dbReference type="InterPro" id="IPR023393">
    <property type="entry name" value="START-like_dom_sf"/>
</dbReference>
<dbReference type="InterPro" id="IPR019587">
    <property type="entry name" value="Polyketide_cyclase/dehydratase"/>
</dbReference>
<sequence length="146" mass="16037">MSRSNVNVRPSILVRRPRAEVAAFMFDPANDLRWTGGIRSSTPAEPGPLVLGSTVERTARFLGRTFTYGYVVTAHRPDELVELKVDRPFPMLVRYELGDAPEGTLVAIHATGTPGGFFGWATPLMARQVRRSIAGDLARLRACLEA</sequence>
<dbReference type="SUPFAM" id="SSF55961">
    <property type="entry name" value="Bet v1-like"/>
    <property type="match status" value="1"/>
</dbReference>
<dbReference type="RefSeq" id="WP_149853779.1">
    <property type="nucleotide sequence ID" value="NZ_VUOB01000065.1"/>
</dbReference>
<evidence type="ECO:0000313" key="1">
    <source>
        <dbReference type="EMBL" id="KAA2253615.1"/>
    </source>
</evidence>
<dbReference type="EMBL" id="VUOB01000065">
    <property type="protein sequence ID" value="KAA2253615.1"/>
    <property type="molecule type" value="Genomic_DNA"/>
</dbReference>
<protein>
    <submittedName>
        <fullName evidence="1">ATPase</fullName>
    </submittedName>
</protein>
<keyword evidence="2" id="KW-1185">Reference proteome</keyword>
<dbReference type="Pfam" id="PF10604">
    <property type="entry name" value="Polyketide_cyc2"/>
    <property type="match status" value="1"/>
</dbReference>
<reference evidence="1 2" key="2">
    <citation type="submission" date="2019-09" db="EMBL/GenBank/DDBJ databases">
        <authorList>
            <person name="Jin C."/>
        </authorList>
    </citation>
    <scope>NUCLEOTIDE SEQUENCE [LARGE SCALE GENOMIC DNA]</scope>
    <source>
        <strain evidence="1 2">AN110305</strain>
    </source>
</reference>
<gene>
    <name evidence="1" type="ORF">F0L68_32955</name>
</gene>
<organism evidence="1 2">
    <name type="scientific">Solihabitans fulvus</name>
    <dbReference type="NCBI Taxonomy" id="1892852"/>
    <lineage>
        <taxon>Bacteria</taxon>
        <taxon>Bacillati</taxon>
        <taxon>Actinomycetota</taxon>
        <taxon>Actinomycetes</taxon>
        <taxon>Pseudonocardiales</taxon>
        <taxon>Pseudonocardiaceae</taxon>
        <taxon>Solihabitans</taxon>
    </lineage>
</organism>
<dbReference type="AlphaFoldDB" id="A0A5B2WQ59"/>
<accession>A0A5B2WQ59</accession>
<dbReference type="OrthoDB" id="2898773at2"/>
<name>A0A5B2WQ59_9PSEU</name>